<proteinExistence type="predicted"/>
<dbReference type="EMBL" id="KY630187">
    <property type="protein sequence ID" value="AQW88998.1"/>
    <property type="molecule type" value="Genomic_DNA"/>
</dbReference>
<sequence>MNLTLIIVAGMLVLAAGLIYLANKKIAANVYTRTYLEIHGQDPANAKKSPYSIVRTYNRWDESRYTVVEKGKPVSPVLTSLNEAKKSMWELESLNNYDKSKFKD</sequence>
<reference evidence="1" key="1">
    <citation type="submission" date="2017-02" db="EMBL/GenBank/DDBJ databases">
        <title>Genome sequence of Serratia marcescens phage BF.</title>
        <authorList>
            <person name="Casey E."/>
            <person name="Fitzgerald B."/>
            <person name="Mahony J."/>
            <person name="Lugli G."/>
            <person name="Ventura M."/>
            <person name="van Sinderen D."/>
        </authorList>
    </citation>
    <scope>NUCLEOTIDE SEQUENCE [LARGE SCALE GENOMIC DNA]</scope>
</reference>
<evidence type="ECO:0000313" key="1">
    <source>
        <dbReference type="EMBL" id="AQW88998.1"/>
    </source>
</evidence>
<gene>
    <name evidence="1" type="ORF">BF_0473</name>
</gene>
<accession>A0A1S6UB87</accession>
<protein>
    <submittedName>
        <fullName evidence="1">Uncharacterized protein</fullName>
    </submittedName>
</protein>
<organism evidence="1 2">
    <name type="scientific">Serratia phage BF</name>
    <dbReference type="NCBI Taxonomy" id="1962671"/>
    <lineage>
        <taxon>Viruses</taxon>
        <taxon>Duplodnaviria</taxon>
        <taxon>Heunggongvirae</taxon>
        <taxon>Uroviricota</taxon>
        <taxon>Caudoviricetes</taxon>
        <taxon>Eneladusvirus</taxon>
        <taxon>Eneladusvirus BF</taxon>
    </lineage>
</organism>
<dbReference type="Proteomes" id="UP000221837">
    <property type="component" value="Genome"/>
</dbReference>
<evidence type="ECO:0000313" key="2">
    <source>
        <dbReference type="Proteomes" id="UP000221837"/>
    </source>
</evidence>
<name>A0A1S6UB87_9CAUD</name>
<keyword evidence="2" id="KW-1185">Reference proteome</keyword>